<dbReference type="Proteomes" id="UP001164929">
    <property type="component" value="Chromosome 6"/>
</dbReference>
<protein>
    <submittedName>
        <fullName evidence="1">Uncharacterized protein</fullName>
    </submittedName>
</protein>
<proteinExistence type="predicted"/>
<dbReference type="EMBL" id="JAQIZT010000006">
    <property type="protein sequence ID" value="KAJ6995385.1"/>
    <property type="molecule type" value="Genomic_DNA"/>
</dbReference>
<sequence>MEYTRTTILTSGLAALHIRTYACQDSYQGSGHFKSDIELIKCNFSPLIDAHHPPLLRDSVVIDTLLWCHFTFFISISQG</sequence>
<keyword evidence="2" id="KW-1185">Reference proteome</keyword>
<accession>A0AAD6W178</accession>
<organism evidence="1 2">
    <name type="scientific">Populus alba x Populus x berolinensis</name>
    <dbReference type="NCBI Taxonomy" id="444605"/>
    <lineage>
        <taxon>Eukaryota</taxon>
        <taxon>Viridiplantae</taxon>
        <taxon>Streptophyta</taxon>
        <taxon>Embryophyta</taxon>
        <taxon>Tracheophyta</taxon>
        <taxon>Spermatophyta</taxon>
        <taxon>Magnoliopsida</taxon>
        <taxon>eudicotyledons</taxon>
        <taxon>Gunneridae</taxon>
        <taxon>Pentapetalae</taxon>
        <taxon>rosids</taxon>
        <taxon>fabids</taxon>
        <taxon>Malpighiales</taxon>
        <taxon>Salicaceae</taxon>
        <taxon>Saliceae</taxon>
        <taxon>Populus</taxon>
    </lineage>
</organism>
<evidence type="ECO:0000313" key="1">
    <source>
        <dbReference type="EMBL" id="KAJ6995385.1"/>
    </source>
</evidence>
<evidence type="ECO:0000313" key="2">
    <source>
        <dbReference type="Proteomes" id="UP001164929"/>
    </source>
</evidence>
<name>A0AAD6W178_9ROSI</name>
<comment type="caution">
    <text evidence="1">The sequence shown here is derived from an EMBL/GenBank/DDBJ whole genome shotgun (WGS) entry which is preliminary data.</text>
</comment>
<reference evidence="1" key="1">
    <citation type="journal article" date="2023" name="Mol. Ecol. Resour.">
        <title>Chromosome-level genome assembly of a triploid poplar Populus alba 'Berolinensis'.</title>
        <authorList>
            <person name="Chen S."/>
            <person name="Yu Y."/>
            <person name="Wang X."/>
            <person name="Wang S."/>
            <person name="Zhang T."/>
            <person name="Zhou Y."/>
            <person name="He R."/>
            <person name="Meng N."/>
            <person name="Wang Y."/>
            <person name="Liu W."/>
            <person name="Liu Z."/>
            <person name="Liu J."/>
            <person name="Guo Q."/>
            <person name="Huang H."/>
            <person name="Sederoff R.R."/>
            <person name="Wang G."/>
            <person name="Qu G."/>
            <person name="Chen S."/>
        </authorList>
    </citation>
    <scope>NUCLEOTIDE SEQUENCE</scope>
    <source>
        <strain evidence="1">SC-2020</strain>
    </source>
</reference>
<dbReference type="AlphaFoldDB" id="A0AAD6W178"/>
<gene>
    <name evidence="1" type="ORF">NC653_017994</name>
</gene>